<feature type="transmembrane region" description="Helical" evidence="1">
    <location>
        <begin position="20"/>
        <end position="42"/>
    </location>
</feature>
<reference evidence="3" key="1">
    <citation type="journal article" date="2019" name="Int. J. Syst. Evol. Microbiol.">
        <title>The Global Catalogue of Microorganisms (GCM) 10K type strain sequencing project: providing services to taxonomists for standard genome sequencing and annotation.</title>
        <authorList>
            <consortium name="The Broad Institute Genomics Platform"/>
            <consortium name="The Broad Institute Genome Sequencing Center for Infectious Disease"/>
            <person name="Wu L."/>
            <person name="Ma J."/>
        </authorList>
    </citation>
    <scope>NUCLEOTIDE SEQUENCE [LARGE SCALE GENOMIC DNA]</scope>
    <source>
        <strain evidence="3">DFY41</strain>
    </source>
</reference>
<comment type="caution">
    <text evidence="2">The sequence shown here is derived from an EMBL/GenBank/DDBJ whole genome shotgun (WGS) entry which is preliminary data.</text>
</comment>
<keyword evidence="3" id="KW-1185">Reference proteome</keyword>
<accession>A0ABW0BIH6</accession>
<dbReference type="Proteomes" id="UP001596087">
    <property type="component" value="Unassembled WGS sequence"/>
</dbReference>
<name>A0ABW0BIH6_9ACTN</name>
<evidence type="ECO:0000313" key="2">
    <source>
        <dbReference type="EMBL" id="MFC5177063.1"/>
    </source>
</evidence>
<feature type="transmembrane region" description="Helical" evidence="1">
    <location>
        <begin position="90"/>
        <end position="118"/>
    </location>
</feature>
<dbReference type="EMBL" id="JBHSKD010000009">
    <property type="protein sequence ID" value="MFC5177063.1"/>
    <property type="molecule type" value="Genomic_DNA"/>
</dbReference>
<evidence type="ECO:0000256" key="1">
    <source>
        <dbReference type="SAM" id="Phobius"/>
    </source>
</evidence>
<keyword evidence="1" id="KW-0472">Membrane</keyword>
<feature type="transmembrane region" description="Helical" evidence="1">
    <location>
        <begin position="54"/>
        <end position="78"/>
    </location>
</feature>
<organism evidence="2 3">
    <name type="scientific">Nocardioides taihuensis</name>
    <dbReference type="NCBI Taxonomy" id="1835606"/>
    <lineage>
        <taxon>Bacteria</taxon>
        <taxon>Bacillati</taxon>
        <taxon>Actinomycetota</taxon>
        <taxon>Actinomycetes</taxon>
        <taxon>Propionibacteriales</taxon>
        <taxon>Nocardioidaceae</taxon>
        <taxon>Nocardioides</taxon>
    </lineage>
</organism>
<keyword evidence="1" id="KW-0812">Transmembrane</keyword>
<protein>
    <submittedName>
        <fullName evidence="2">Uncharacterized protein</fullName>
    </submittedName>
</protein>
<proteinExistence type="predicted"/>
<keyword evidence="1" id="KW-1133">Transmembrane helix</keyword>
<gene>
    <name evidence="2" type="ORF">ACFPGP_10295</name>
</gene>
<dbReference type="RefSeq" id="WP_378589802.1">
    <property type="nucleotide sequence ID" value="NZ_JBHSKD010000009.1"/>
</dbReference>
<sequence length="119" mass="12960">METLQKPLPTDPGRDVRRAWWSLALYVPSFVLAFVVGEGLMSAFGYESGEDVPVWVYAAAGMPACLVFALPLLVTVPLSRHAARAGRRDAWMPVWIGSFVAGIFLLQNLASLALTLLVD</sequence>
<evidence type="ECO:0000313" key="3">
    <source>
        <dbReference type="Proteomes" id="UP001596087"/>
    </source>
</evidence>